<name>B8LQM9_PICSI</name>
<dbReference type="PANTHER" id="PTHR11654">
    <property type="entry name" value="OLIGOPEPTIDE TRANSPORTER-RELATED"/>
    <property type="match status" value="1"/>
</dbReference>
<organism evidence="1">
    <name type="scientific">Picea sitchensis</name>
    <name type="common">Sitka spruce</name>
    <name type="synonym">Pinus sitchensis</name>
    <dbReference type="NCBI Taxonomy" id="3332"/>
    <lineage>
        <taxon>Eukaryota</taxon>
        <taxon>Viridiplantae</taxon>
        <taxon>Streptophyta</taxon>
        <taxon>Embryophyta</taxon>
        <taxon>Tracheophyta</taxon>
        <taxon>Spermatophyta</taxon>
        <taxon>Pinopsida</taxon>
        <taxon>Pinidae</taxon>
        <taxon>Conifers I</taxon>
        <taxon>Pinales</taxon>
        <taxon>Pinaceae</taxon>
        <taxon>Picea</taxon>
    </lineage>
</organism>
<protein>
    <recommendedName>
        <fullName evidence="2">Major facilitator superfamily (MFS) profile domain-containing protein</fullName>
    </recommendedName>
</protein>
<dbReference type="SUPFAM" id="SSF103473">
    <property type="entry name" value="MFS general substrate transporter"/>
    <property type="match status" value="1"/>
</dbReference>
<dbReference type="Gene3D" id="1.20.1250.20">
    <property type="entry name" value="MFS general substrate transporter like domains"/>
    <property type="match status" value="1"/>
</dbReference>
<sequence>MEYAQMWSERYVDWRGRPVKPSKQGGIRAAAFVCGVEALESMTFVSTVNNLVTYFTASMHYPLAESANMLTNYMGTLFLLTLVGGFISDSFFGRFWTIISFGLVEFLIQRLCL</sequence>
<accession>B8LQM9</accession>
<proteinExistence type="evidence at transcript level"/>
<evidence type="ECO:0000313" key="1">
    <source>
        <dbReference type="EMBL" id="ABR17959.1"/>
    </source>
</evidence>
<dbReference type="OMA" id="HIIVWHE"/>
<dbReference type="InterPro" id="IPR036259">
    <property type="entry name" value="MFS_trans_sf"/>
</dbReference>
<dbReference type="EMBL" id="EF678182">
    <property type="protein sequence ID" value="ABR17959.1"/>
    <property type="molecule type" value="mRNA"/>
</dbReference>
<dbReference type="AlphaFoldDB" id="B8LQM9"/>
<reference evidence="1" key="1">
    <citation type="submission" date="2007-06" db="EMBL/GenBank/DDBJ databases">
        <title>Full length cDNA sequences from Sitka Spruce (Picea sitchensis).</title>
        <authorList>
            <person name="Ralph S.G."/>
            <person name="Chun H.E."/>
            <person name="Liao N."/>
            <person name="Ali J."/>
            <person name="Reid K."/>
            <person name="Kolosova N."/>
            <person name="Cooper N."/>
            <person name="Cullis C."/>
            <person name="Jancsik S."/>
            <person name="Moore R."/>
            <person name="Mayo M."/>
            <person name="Wagner S."/>
            <person name="Holt R.A."/>
            <person name="Jones S.J.M."/>
            <person name="Marra M.A."/>
            <person name="Ritland C.E."/>
            <person name="Ritland K."/>
            <person name="Bohlmann J."/>
        </authorList>
    </citation>
    <scope>NUCLEOTIDE SEQUENCE</scope>
    <source>
        <tissue evidence="1">Bark</tissue>
    </source>
</reference>
<evidence type="ECO:0008006" key="2">
    <source>
        <dbReference type="Google" id="ProtNLM"/>
    </source>
</evidence>